<sequence length="62" mass="7264">MSSDDGEKVCVQCSMHSVLIENLEKNDFRFELIPQDIGSMKCLDKDNLKWHKQSCLWYNSII</sequence>
<reference evidence="1 2" key="1">
    <citation type="journal article" date="2013" name="BMC Genomics">
        <title>Comparative genomics of parasitic silkworm microsporidia reveal an association between genome expansion and host adaptation.</title>
        <authorList>
            <person name="Pan G."/>
            <person name="Xu J."/>
            <person name="Li T."/>
            <person name="Xia Q."/>
            <person name="Liu S.L."/>
            <person name="Zhang G."/>
            <person name="Li S."/>
            <person name="Li C."/>
            <person name="Liu H."/>
            <person name="Yang L."/>
            <person name="Liu T."/>
            <person name="Zhang X."/>
            <person name="Wu Z."/>
            <person name="Fan W."/>
            <person name="Dang X."/>
            <person name="Xiang H."/>
            <person name="Tao M."/>
            <person name="Li Y."/>
            <person name="Hu J."/>
            <person name="Li Z."/>
            <person name="Lin L."/>
            <person name="Luo J."/>
            <person name="Geng L."/>
            <person name="Wang L."/>
            <person name="Long M."/>
            <person name="Wan Y."/>
            <person name="He N."/>
            <person name="Zhang Z."/>
            <person name="Lu C."/>
            <person name="Keeling P.J."/>
            <person name="Wang J."/>
            <person name="Xiang Z."/>
            <person name="Zhou Z."/>
        </authorList>
    </citation>
    <scope>NUCLEOTIDE SEQUENCE [LARGE SCALE GENOMIC DNA]</scope>
    <source>
        <strain evidence="2">CQ1 / CVCC 102059</strain>
    </source>
</reference>
<evidence type="ECO:0000313" key="2">
    <source>
        <dbReference type="Proteomes" id="UP000016927"/>
    </source>
</evidence>
<dbReference type="Proteomes" id="UP000016927">
    <property type="component" value="Unassembled WGS sequence"/>
</dbReference>
<gene>
    <name evidence="1" type="ORF">NBO_448g0003</name>
</gene>
<proteinExistence type="predicted"/>
<organism evidence="1 2">
    <name type="scientific">Nosema bombycis (strain CQ1 / CVCC 102059)</name>
    <name type="common">Microsporidian parasite</name>
    <name type="synonym">Pebrine of silkworm</name>
    <dbReference type="NCBI Taxonomy" id="578461"/>
    <lineage>
        <taxon>Eukaryota</taxon>
        <taxon>Fungi</taxon>
        <taxon>Fungi incertae sedis</taxon>
        <taxon>Microsporidia</taxon>
        <taxon>Nosematidae</taxon>
        <taxon>Nosema</taxon>
    </lineage>
</organism>
<dbReference type="HOGENOM" id="CLU_2904752_0_0_1"/>
<name>R0KP02_NOSB1</name>
<evidence type="ECO:0000313" key="1">
    <source>
        <dbReference type="EMBL" id="EOB12406.1"/>
    </source>
</evidence>
<accession>R0KP02</accession>
<dbReference type="AlphaFoldDB" id="R0KP02"/>
<dbReference type="VEuPathDB" id="MicrosporidiaDB:NBO_448g0003"/>
<protein>
    <submittedName>
        <fullName evidence="1">Uncharacterized protein</fullName>
    </submittedName>
</protein>
<keyword evidence="2" id="KW-1185">Reference proteome</keyword>
<dbReference type="EMBL" id="KB909356">
    <property type="protein sequence ID" value="EOB12406.1"/>
    <property type="molecule type" value="Genomic_DNA"/>
</dbReference>